<keyword evidence="3" id="KW-1185">Reference proteome</keyword>
<name>H2Z290_CIOSA</name>
<accession>H2Z290</accession>
<protein>
    <submittedName>
        <fullName evidence="2">Uncharacterized protein</fullName>
    </submittedName>
</protein>
<dbReference type="Ensembl" id="ENSCSAVT00000011838.1">
    <property type="protein sequence ID" value="ENSCSAVP00000011702.1"/>
    <property type="gene ID" value="ENSCSAVG00000006856.1"/>
</dbReference>
<reference evidence="3" key="1">
    <citation type="submission" date="2003-08" db="EMBL/GenBank/DDBJ databases">
        <authorList>
            <person name="Birren B."/>
            <person name="Nusbaum C."/>
            <person name="Abebe A."/>
            <person name="Abouelleil A."/>
            <person name="Adekoya E."/>
            <person name="Ait-zahra M."/>
            <person name="Allen N."/>
            <person name="Allen T."/>
            <person name="An P."/>
            <person name="Anderson M."/>
            <person name="Anderson S."/>
            <person name="Arachchi H."/>
            <person name="Armbruster J."/>
            <person name="Bachantsang P."/>
            <person name="Baldwin J."/>
            <person name="Barry A."/>
            <person name="Bayul T."/>
            <person name="Blitshsteyn B."/>
            <person name="Bloom T."/>
            <person name="Blye J."/>
            <person name="Boguslavskiy L."/>
            <person name="Borowsky M."/>
            <person name="Boukhgalter B."/>
            <person name="Brunache A."/>
            <person name="Butler J."/>
            <person name="Calixte N."/>
            <person name="Calvo S."/>
            <person name="Camarata J."/>
            <person name="Campo K."/>
            <person name="Chang J."/>
            <person name="Cheshatsang Y."/>
            <person name="Citroen M."/>
            <person name="Collymore A."/>
            <person name="Considine T."/>
            <person name="Cook A."/>
            <person name="Cooke P."/>
            <person name="Corum B."/>
            <person name="Cuomo C."/>
            <person name="David R."/>
            <person name="Dawoe T."/>
            <person name="Degray S."/>
            <person name="Dodge S."/>
            <person name="Dooley K."/>
            <person name="Dorje P."/>
            <person name="Dorjee K."/>
            <person name="Dorris L."/>
            <person name="Duffey N."/>
            <person name="Dupes A."/>
            <person name="Elkins T."/>
            <person name="Engels R."/>
            <person name="Erickson J."/>
            <person name="Farina A."/>
            <person name="Faro S."/>
            <person name="Ferreira P."/>
            <person name="Fischer H."/>
            <person name="Fitzgerald M."/>
            <person name="Foley K."/>
            <person name="Gage D."/>
            <person name="Galagan J."/>
            <person name="Gearin G."/>
            <person name="Gnerre S."/>
            <person name="Gnirke A."/>
            <person name="Goyette A."/>
            <person name="Graham J."/>
            <person name="Grandbois E."/>
            <person name="Gyaltsen K."/>
            <person name="Hafez N."/>
            <person name="Hagopian D."/>
            <person name="Hagos B."/>
            <person name="Hall J."/>
            <person name="Hatcher B."/>
            <person name="Heller A."/>
            <person name="Higgins H."/>
            <person name="Honan T."/>
            <person name="Horn A."/>
            <person name="Houde N."/>
            <person name="Hughes L."/>
            <person name="Hulme W."/>
            <person name="Husby E."/>
            <person name="Iliev I."/>
            <person name="Jaffe D."/>
            <person name="Jones C."/>
            <person name="Kamal M."/>
            <person name="Kamat A."/>
            <person name="Kamvysselis M."/>
            <person name="Karlsson E."/>
            <person name="Kells C."/>
            <person name="Kieu A."/>
            <person name="Kisner P."/>
            <person name="Kodira C."/>
            <person name="Kulbokas E."/>
            <person name="Labutti K."/>
            <person name="Lama D."/>
            <person name="Landers T."/>
            <person name="Leger J."/>
            <person name="Levine S."/>
            <person name="Lewis D."/>
            <person name="Lewis T."/>
            <person name="Lindblad-toh K."/>
            <person name="Liu X."/>
            <person name="Lokyitsang T."/>
            <person name="Lokyitsang Y."/>
            <person name="Lucien O."/>
            <person name="Lui A."/>
            <person name="Ma L.J."/>
            <person name="Mabbitt R."/>
            <person name="Macdonald J."/>
            <person name="Maclean C."/>
            <person name="Major J."/>
            <person name="Manning J."/>
            <person name="Marabella R."/>
            <person name="Maru K."/>
            <person name="Matthews C."/>
            <person name="Mauceli E."/>
            <person name="Mccarthy M."/>
            <person name="Mcdonough S."/>
            <person name="Mcghee T."/>
            <person name="Meldrim J."/>
            <person name="Meneus L."/>
            <person name="Mesirov J."/>
            <person name="Mihalev A."/>
            <person name="Mihova T."/>
            <person name="Mikkelsen T."/>
            <person name="Mlenga V."/>
            <person name="Moru K."/>
            <person name="Mozes J."/>
            <person name="Mulrain L."/>
            <person name="Munson G."/>
            <person name="Naylor J."/>
            <person name="Newes C."/>
            <person name="Nguyen C."/>
            <person name="Nguyen N."/>
            <person name="Nguyen T."/>
            <person name="Nicol R."/>
            <person name="Nielsen C."/>
            <person name="Nizzari M."/>
            <person name="Norbu C."/>
            <person name="Norbu N."/>
            <person name="O'donnell P."/>
            <person name="Okoawo O."/>
            <person name="O'leary S."/>
            <person name="Omotosho B."/>
            <person name="O'neill K."/>
            <person name="Osman S."/>
            <person name="Parker S."/>
            <person name="Perrin D."/>
            <person name="Phunkhang P."/>
            <person name="Piqani B."/>
            <person name="Purcell S."/>
            <person name="Rachupka T."/>
            <person name="Ramasamy U."/>
            <person name="Rameau R."/>
            <person name="Ray V."/>
            <person name="Raymond C."/>
            <person name="Retta R."/>
            <person name="Richardson S."/>
            <person name="Rise C."/>
            <person name="Rodriguez J."/>
            <person name="Rogers J."/>
            <person name="Rogov P."/>
            <person name="Rutman M."/>
            <person name="Schupbach R."/>
            <person name="Seaman C."/>
            <person name="Settipalli S."/>
            <person name="Sharpe T."/>
            <person name="Sheridan J."/>
            <person name="Sherpa N."/>
            <person name="Shi J."/>
            <person name="Smirnov S."/>
            <person name="Smith C."/>
            <person name="Sougnez C."/>
            <person name="Spencer B."/>
            <person name="Stalker J."/>
            <person name="Stange-thomann N."/>
            <person name="Stavropoulos S."/>
            <person name="Stetson K."/>
            <person name="Stone C."/>
            <person name="Stone S."/>
            <person name="Stubbs M."/>
            <person name="Talamas J."/>
            <person name="Tchuinga P."/>
            <person name="Tenzing P."/>
            <person name="Tesfaye S."/>
            <person name="Theodore J."/>
            <person name="Thoulutsang Y."/>
            <person name="Topham K."/>
            <person name="Towey S."/>
            <person name="Tsamla T."/>
            <person name="Tsomo N."/>
            <person name="Vallee D."/>
            <person name="Vassiliev H."/>
            <person name="Venkataraman V."/>
            <person name="Vinson J."/>
            <person name="Vo A."/>
            <person name="Wade C."/>
            <person name="Wang S."/>
            <person name="Wangchuk T."/>
            <person name="Wangdi T."/>
            <person name="Whittaker C."/>
            <person name="Wilkinson J."/>
            <person name="Wu Y."/>
            <person name="Wyman D."/>
            <person name="Yadav S."/>
            <person name="Yang S."/>
            <person name="Yang X."/>
            <person name="Yeager S."/>
            <person name="Yee E."/>
            <person name="Young G."/>
            <person name="Zainoun J."/>
            <person name="Zembeck L."/>
            <person name="Zimmer A."/>
            <person name="Zody M."/>
            <person name="Lander E."/>
        </authorList>
    </citation>
    <scope>NUCLEOTIDE SEQUENCE [LARGE SCALE GENOMIC DNA]</scope>
</reference>
<reference evidence="2" key="2">
    <citation type="submission" date="2025-08" db="UniProtKB">
        <authorList>
            <consortium name="Ensembl"/>
        </authorList>
    </citation>
    <scope>IDENTIFICATION</scope>
</reference>
<dbReference type="InParanoid" id="H2Z290"/>
<evidence type="ECO:0000256" key="1">
    <source>
        <dbReference type="SAM" id="MobiDB-lite"/>
    </source>
</evidence>
<dbReference type="Proteomes" id="UP000007875">
    <property type="component" value="Unassembled WGS sequence"/>
</dbReference>
<feature type="region of interest" description="Disordered" evidence="1">
    <location>
        <begin position="78"/>
        <end position="113"/>
    </location>
</feature>
<sequence length="113" mass="12918">MYGRRRCSYYGDEKATALRQLKDEGKTDAYKAELKKMETELAMTHGEDKAKQMISNFDQVISDKSVNLEVYLKDALSEKTNQDESAVNAMENEDDNEQNLANLNDEEEVANEN</sequence>
<feature type="compositionally biased region" description="Acidic residues" evidence="1">
    <location>
        <begin position="104"/>
        <end position="113"/>
    </location>
</feature>
<dbReference type="AlphaFoldDB" id="H2Z290"/>
<reference evidence="2" key="3">
    <citation type="submission" date="2025-09" db="UniProtKB">
        <authorList>
            <consortium name="Ensembl"/>
        </authorList>
    </citation>
    <scope>IDENTIFICATION</scope>
</reference>
<organism evidence="2 3">
    <name type="scientific">Ciona savignyi</name>
    <name type="common">Pacific transparent sea squirt</name>
    <dbReference type="NCBI Taxonomy" id="51511"/>
    <lineage>
        <taxon>Eukaryota</taxon>
        <taxon>Metazoa</taxon>
        <taxon>Chordata</taxon>
        <taxon>Tunicata</taxon>
        <taxon>Ascidiacea</taxon>
        <taxon>Phlebobranchia</taxon>
        <taxon>Cionidae</taxon>
        <taxon>Ciona</taxon>
    </lineage>
</organism>
<evidence type="ECO:0000313" key="3">
    <source>
        <dbReference type="Proteomes" id="UP000007875"/>
    </source>
</evidence>
<proteinExistence type="predicted"/>
<dbReference type="HOGENOM" id="CLU_2132651_0_0_1"/>
<evidence type="ECO:0000313" key="2">
    <source>
        <dbReference type="Ensembl" id="ENSCSAVP00000011702.1"/>
    </source>
</evidence>